<accession>A0ABW4FJD7</accession>
<proteinExistence type="predicted"/>
<dbReference type="Proteomes" id="UP001597145">
    <property type="component" value="Unassembled WGS sequence"/>
</dbReference>
<name>A0ABW4FJD7_9PSEU</name>
<protein>
    <submittedName>
        <fullName evidence="2">Uncharacterized protein</fullName>
    </submittedName>
</protein>
<dbReference type="EMBL" id="JBHUCP010000008">
    <property type="protein sequence ID" value="MFD1530432.1"/>
    <property type="molecule type" value="Genomic_DNA"/>
</dbReference>
<evidence type="ECO:0000256" key="1">
    <source>
        <dbReference type="SAM" id="MobiDB-lite"/>
    </source>
</evidence>
<evidence type="ECO:0000313" key="2">
    <source>
        <dbReference type="EMBL" id="MFD1530432.1"/>
    </source>
</evidence>
<sequence length="98" mass="10468">MSEETPHEKTSDELPVHPKHRARDRFGKEALQTAHEITQALAETGADDDGVVVLRTGGPRPALADLERLIDEALEEEARAEAGESGEAGGTAEEPGSR</sequence>
<evidence type="ECO:0000313" key="3">
    <source>
        <dbReference type="Proteomes" id="UP001597145"/>
    </source>
</evidence>
<reference evidence="3" key="1">
    <citation type="journal article" date="2019" name="Int. J. Syst. Evol. Microbiol.">
        <title>The Global Catalogue of Microorganisms (GCM) 10K type strain sequencing project: providing services to taxonomists for standard genome sequencing and annotation.</title>
        <authorList>
            <consortium name="The Broad Institute Genomics Platform"/>
            <consortium name="The Broad Institute Genome Sequencing Center for Infectious Disease"/>
            <person name="Wu L."/>
            <person name="Ma J."/>
        </authorList>
    </citation>
    <scope>NUCLEOTIDE SEQUENCE [LARGE SCALE GENOMIC DNA]</scope>
    <source>
        <strain evidence="3">JCM 12165</strain>
    </source>
</reference>
<comment type="caution">
    <text evidence="2">The sequence shown here is derived from an EMBL/GenBank/DDBJ whole genome shotgun (WGS) entry which is preliminary data.</text>
</comment>
<dbReference type="RefSeq" id="WP_343987630.1">
    <property type="nucleotide sequence ID" value="NZ_BAAAJG010000029.1"/>
</dbReference>
<keyword evidence="3" id="KW-1185">Reference proteome</keyword>
<organism evidence="2 3">
    <name type="scientific">Pseudonocardia aurantiaca</name>
    <dbReference type="NCBI Taxonomy" id="75290"/>
    <lineage>
        <taxon>Bacteria</taxon>
        <taxon>Bacillati</taxon>
        <taxon>Actinomycetota</taxon>
        <taxon>Actinomycetes</taxon>
        <taxon>Pseudonocardiales</taxon>
        <taxon>Pseudonocardiaceae</taxon>
        <taxon>Pseudonocardia</taxon>
    </lineage>
</organism>
<feature type="region of interest" description="Disordered" evidence="1">
    <location>
        <begin position="75"/>
        <end position="98"/>
    </location>
</feature>
<gene>
    <name evidence="2" type="ORF">ACFSCY_13355</name>
</gene>